<evidence type="ECO:0000313" key="2">
    <source>
        <dbReference type="Proteomes" id="UP001497680"/>
    </source>
</evidence>
<name>A0ACC0D8P6_9PEZI</name>
<protein>
    <submittedName>
        <fullName evidence="1">DNA repair protein RAD57</fullName>
    </submittedName>
</protein>
<sequence>MTDLSRILPDFPAGRFANLLPAIERHGLTTADLLTLQVADIGKRTQLPLLDIKRLCNAVLDALHVDLGVSDKQPQQQQPAGDRKAERDNDNSTSATPLKRTGTELLAAPPRFISTLDDALDNALGGGIPAGYVTEIVGESGAGKTQLLLTLLLAVQLPPPRGLGRPALYVSTEAPLSTRRLAQLLAHHPLLKDLPADSTRPSLDRIVGTVTPDLESQDHILNFQVPVEVARRGAGLLVLDSVAANYRVEFERGTNVASGANLAARGHELARLGRLLHDLARKHDLAVVVANQVADRFAGPAKSSAPQPPPPSWSLPRVSQESPLASRSKSGPYSHPQPITLSGVEPPSSNTADLLLRSSMPEPPPEEPLAPAALLLDHQQRWFTGWGDDARSDVDLKTPSLGLVWTTQVAARVALLKRPAYGRKEVLDDEEGQSTTALRNWRRWMKVVFAPHVAGAGPGLDGAVEFEVTMGGLRAVDRKGKGKAKAKEERDD</sequence>
<dbReference type="Proteomes" id="UP001497680">
    <property type="component" value="Unassembled WGS sequence"/>
</dbReference>
<proteinExistence type="predicted"/>
<dbReference type="EMBL" id="MU394298">
    <property type="protein sequence ID" value="KAI6088979.1"/>
    <property type="molecule type" value="Genomic_DNA"/>
</dbReference>
<comment type="caution">
    <text evidence="1">The sequence shown here is derived from an EMBL/GenBank/DDBJ whole genome shotgun (WGS) entry which is preliminary data.</text>
</comment>
<gene>
    <name evidence="1" type="ORF">F4821DRAFT_70511</name>
</gene>
<keyword evidence="2" id="KW-1185">Reference proteome</keyword>
<evidence type="ECO:0000313" key="1">
    <source>
        <dbReference type="EMBL" id="KAI6088979.1"/>
    </source>
</evidence>
<reference evidence="1 2" key="1">
    <citation type="journal article" date="2022" name="New Phytol.">
        <title>Ecological generalism drives hyperdiversity of secondary metabolite gene clusters in xylarialean endophytes.</title>
        <authorList>
            <person name="Franco M.E.E."/>
            <person name="Wisecaver J.H."/>
            <person name="Arnold A.E."/>
            <person name="Ju Y.M."/>
            <person name="Slot J.C."/>
            <person name="Ahrendt S."/>
            <person name="Moore L.P."/>
            <person name="Eastman K.E."/>
            <person name="Scott K."/>
            <person name="Konkel Z."/>
            <person name="Mondo S.J."/>
            <person name="Kuo A."/>
            <person name="Hayes R.D."/>
            <person name="Haridas S."/>
            <person name="Andreopoulos B."/>
            <person name="Riley R."/>
            <person name="LaButti K."/>
            <person name="Pangilinan J."/>
            <person name="Lipzen A."/>
            <person name="Amirebrahimi M."/>
            <person name="Yan J."/>
            <person name="Adam C."/>
            <person name="Keymanesh K."/>
            <person name="Ng V."/>
            <person name="Louie K."/>
            <person name="Northen T."/>
            <person name="Drula E."/>
            <person name="Henrissat B."/>
            <person name="Hsieh H.M."/>
            <person name="Youens-Clark K."/>
            <person name="Lutzoni F."/>
            <person name="Miadlikowska J."/>
            <person name="Eastwood D.C."/>
            <person name="Hamelin R.C."/>
            <person name="Grigoriev I.V."/>
            <person name="U'Ren J.M."/>
        </authorList>
    </citation>
    <scope>NUCLEOTIDE SEQUENCE [LARGE SCALE GENOMIC DNA]</scope>
    <source>
        <strain evidence="1 2">ER1909</strain>
    </source>
</reference>
<accession>A0ACC0D8P6</accession>
<organism evidence="1 2">
    <name type="scientific">Hypoxylon rubiginosum</name>
    <dbReference type="NCBI Taxonomy" id="110542"/>
    <lineage>
        <taxon>Eukaryota</taxon>
        <taxon>Fungi</taxon>
        <taxon>Dikarya</taxon>
        <taxon>Ascomycota</taxon>
        <taxon>Pezizomycotina</taxon>
        <taxon>Sordariomycetes</taxon>
        <taxon>Xylariomycetidae</taxon>
        <taxon>Xylariales</taxon>
        <taxon>Hypoxylaceae</taxon>
        <taxon>Hypoxylon</taxon>
    </lineage>
</organism>